<reference evidence="2" key="1">
    <citation type="submission" date="2013-10" db="EMBL/GenBank/DDBJ databases">
        <title>Genomic analysis of the causative agents of coccidiosis in chickens.</title>
        <authorList>
            <person name="Reid A.J."/>
            <person name="Blake D."/>
            <person name="Billington K."/>
            <person name="Browne H."/>
            <person name="Dunn M."/>
            <person name="Hung S."/>
            <person name="Kawahara F."/>
            <person name="Miranda-Saavedra D."/>
            <person name="Mourier T."/>
            <person name="Nagra H."/>
            <person name="Otto T.D."/>
            <person name="Rawlings N."/>
            <person name="Sanchez A."/>
            <person name="Sanders M."/>
            <person name="Subramaniam C."/>
            <person name="Tay Y."/>
            <person name="Dear P."/>
            <person name="Doerig C."/>
            <person name="Gruber A."/>
            <person name="Parkinson J."/>
            <person name="Shirley M."/>
            <person name="Wan K.L."/>
            <person name="Berriman M."/>
            <person name="Tomley F."/>
            <person name="Pain A."/>
        </authorList>
    </citation>
    <scope>NUCLEOTIDE SEQUENCE [LARGE SCALE GENOMIC DNA]</scope>
    <source>
        <strain evidence="2">Houghton</strain>
    </source>
</reference>
<dbReference type="CDD" id="cd00064">
    <property type="entry name" value="FU"/>
    <property type="match status" value="1"/>
</dbReference>
<dbReference type="EMBL" id="HG682105">
    <property type="protein sequence ID" value="CDJ29754.1"/>
    <property type="molecule type" value="Genomic_DNA"/>
</dbReference>
<dbReference type="Proteomes" id="UP000030744">
    <property type="component" value="Unassembled WGS sequence"/>
</dbReference>
<dbReference type="PANTHER" id="PTHR37835">
    <property type="entry name" value="ALPHA-CLOSTRIPAIN"/>
    <property type="match status" value="1"/>
</dbReference>
<keyword evidence="3" id="KW-1185">Reference proteome</keyword>
<dbReference type="InterPro" id="IPR006212">
    <property type="entry name" value="Furin_repeat"/>
</dbReference>
<dbReference type="Gene3D" id="3.40.50.11970">
    <property type="match status" value="1"/>
</dbReference>
<name>U6JWE8_9EIME</name>
<dbReference type="Pfam" id="PF03415">
    <property type="entry name" value="Peptidase_C11"/>
    <property type="match status" value="1"/>
</dbReference>
<dbReference type="VEuPathDB" id="ToxoDB:EMH_0052380"/>
<dbReference type="GeneID" id="25379914"/>
<accession>U6JWE8</accession>
<evidence type="ECO:0000256" key="1">
    <source>
        <dbReference type="SAM" id="MobiDB-lite"/>
    </source>
</evidence>
<protein>
    <recommendedName>
        <fullName evidence="4">Clostripain</fullName>
    </recommendedName>
</protein>
<feature type="region of interest" description="Disordered" evidence="1">
    <location>
        <begin position="1142"/>
        <end position="1170"/>
    </location>
</feature>
<gene>
    <name evidence="2" type="ORF">EMH_0052380</name>
</gene>
<feature type="compositionally biased region" description="Basic and acidic residues" evidence="1">
    <location>
        <begin position="1022"/>
        <end position="1032"/>
    </location>
</feature>
<dbReference type="InterPro" id="IPR005077">
    <property type="entry name" value="Peptidase_C11"/>
</dbReference>
<dbReference type="RefSeq" id="XP_013352323.1">
    <property type="nucleotide sequence ID" value="XM_013496869.1"/>
</dbReference>
<organism evidence="2 3">
    <name type="scientific">Eimeria mitis</name>
    <dbReference type="NCBI Taxonomy" id="44415"/>
    <lineage>
        <taxon>Eukaryota</taxon>
        <taxon>Sar</taxon>
        <taxon>Alveolata</taxon>
        <taxon>Apicomplexa</taxon>
        <taxon>Conoidasida</taxon>
        <taxon>Coccidia</taxon>
        <taxon>Eucoccidiorida</taxon>
        <taxon>Eimeriorina</taxon>
        <taxon>Eimeriidae</taxon>
        <taxon>Eimeria</taxon>
    </lineage>
</organism>
<reference evidence="2" key="2">
    <citation type="submission" date="2013-10" db="EMBL/GenBank/DDBJ databases">
        <authorList>
            <person name="Aslett M."/>
        </authorList>
    </citation>
    <scope>NUCLEOTIDE SEQUENCE [LARGE SCALE GENOMIC DNA]</scope>
    <source>
        <strain evidence="2">Houghton</strain>
    </source>
</reference>
<sequence length="1377" mass="151611">MLHEASSMNSAYWDEIQESADFFERTLPKAAMPSCHCWTLGDAMVAPCGQQAYRHTGVARKSFPAAYGSEESSEAKQAETMSKPALTLKGHLEHQSTLMPQLFVPTKLPRSTFHFRLSHAKGARRLDTEGVVAGNVTRLGGAVVHQWNARCHKSCQSCSQPGRDRCRTCPNQLPYPYLPPKPQLLTEPTEGLHLDILDSQFQAVQYYALVAAHQDGSGYCIPLEFGSNKREATDSECLSTGFSCTVENLKASWREFADTWNSTKASHCHSTCSVCRADCCRGKADNCLACKGPRKAFHPLYRDGTGRCIDLTLSDEVPSAKGLEQQGAIEGTPVLQEHKENISKTDEANSFSALLQSIVSVAASVPAARFTGDQKVSAFESGATRTGPSFLPRRSLCESLPRKVGDMPVRAWSQLMFIHADNNLEESALLDLEEMLHPWRGEIVKRQARASLRGRGTPPLPVGGSALSGLTSQEALEDLYLVVLIDRSNQTSSTDMGTVHACPELEYSNIGEGVKQLPGTSEVELNNQMAFELLRVHLQDGRREWLLLRSLGEVDMNDPEVLGTAVTRFLDIFPSRHYAVVLWNHGSAWAGFGDDESNPNNQPMSIHDIAVGLKNGISRSKLGKVDRSFRLSLLGFDACLMGSYDVLEALAPLTHFFLASEENEPGHGWNYRSMDPTSLTRKPPPPYRTATAFEYGTRFVSSYGLHPPSSNALTLALIEGLYSCGGSNITRRVRRALSQTFSIRGCRMLGLCSCYDLNDFLASLLQQFANDEQDMGRISLQTRGQGNETRWALSDFRKLANPPNTHQRLLEELTQQMQTVNAFGASQRALTDKVVAARVLFRKMIVAEVGSREPGRYGGLSIYFPDPNMAANCKTHRNAVSWARRYTSTIRTKFSFFVASVLANRKGSVCYSPWGGPGTTGRDSAGPVPQQAAEASQWFGVLCSRVLKPFPEKDSLATVGISAVVPASVVSAMMFTGFAARFRKGNQPEIIVTSTAQATMTDAEVKSSSVPLNFGEAPIESHQVDRGTEDLAGKNGSQARREADPAAGLREFTVVQGWWDTQVWILRQQLRLDDELKDPRPLVNGRGSSDGVEAVLVAIQEGSESSRLGTGRATTFSFPFLFFKDALAAECLKDPVLHTEALDTPQSHRKGLGARSTSGGPPGRSLTGFPGIEKRALQGRRHFSSETVDADEATVKRRVLSTLVLPLGVPSRNNGSLEAAEFQPRKSGIPLETVASEIFNSGKLGSENESRERSDYTHARQLSSKRVGSPSWLLHERLGREPQRQEGKRRQCGARAFLLASWEEGQTVSSDLVLYVVENEQTTEWPRSRGGLLVPIEHRLRRTTLSYEELEEGFPKPQKVVCSDYAANQRHPQWRMN</sequence>
<dbReference type="OrthoDB" id="339125at2759"/>
<evidence type="ECO:0008006" key="4">
    <source>
        <dbReference type="Google" id="ProtNLM"/>
    </source>
</evidence>
<evidence type="ECO:0000313" key="3">
    <source>
        <dbReference type="Proteomes" id="UP000030744"/>
    </source>
</evidence>
<feature type="region of interest" description="Disordered" evidence="1">
    <location>
        <begin position="1022"/>
        <end position="1044"/>
    </location>
</feature>
<dbReference type="PANTHER" id="PTHR37835:SF1">
    <property type="entry name" value="ALPHA-CLOSTRIPAIN"/>
    <property type="match status" value="1"/>
</dbReference>
<feature type="region of interest" description="Disordered" evidence="1">
    <location>
        <begin position="1242"/>
        <end position="1263"/>
    </location>
</feature>
<feature type="compositionally biased region" description="Basic and acidic residues" evidence="1">
    <location>
        <begin position="1246"/>
        <end position="1258"/>
    </location>
</feature>
<evidence type="ECO:0000313" key="2">
    <source>
        <dbReference type="EMBL" id="CDJ29754.1"/>
    </source>
</evidence>
<proteinExistence type="predicted"/>